<name>A0ABW0TIX2_9BACL</name>
<dbReference type="Proteomes" id="UP001596109">
    <property type="component" value="Unassembled WGS sequence"/>
</dbReference>
<gene>
    <name evidence="2" type="ORF">ACFPRA_08120</name>
</gene>
<reference evidence="3" key="1">
    <citation type="journal article" date="2019" name="Int. J. Syst. Evol. Microbiol.">
        <title>The Global Catalogue of Microorganisms (GCM) 10K type strain sequencing project: providing services to taxonomists for standard genome sequencing and annotation.</title>
        <authorList>
            <consortium name="The Broad Institute Genomics Platform"/>
            <consortium name="The Broad Institute Genome Sequencing Center for Infectious Disease"/>
            <person name="Wu L."/>
            <person name="Ma J."/>
        </authorList>
    </citation>
    <scope>NUCLEOTIDE SEQUENCE [LARGE SCALE GENOMIC DNA]</scope>
    <source>
        <strain evidence="3">CGMCC 4.1434</strain>
    </source>
</reference>
<dbReference type="SUPFAM" id="SSF63817">
    <property type="entry name" value="Sortase"/>
    <property type="match status" value="1"/>
</dbReference>
<dbReference type="CDD" id="cd06166">
    <property type="entry name" value="Sortase_D_2"/>
    <property type="match status" value="1"/>
</dbReference>
<evidence type="ECO:0000313" key="3">
    <source>
        <dbReference type="Proteomes" id="UP001596109"/>
    </source>
</evidence>
<dbReference type="NCBIfam" id="TIGR01076">
    <property type="entry name" value="sortase_fam"/>
    <property type="match status" value="1"/>
</dbReference>
<evidence type="ECO:0000256" key="1">
    <source>
        <dbReference type="ARBA" id="ARBA00022801"/>
    </source>
</evidence>
<comment type="caution">
    <text evidence="2">The sequence shown here is derived from an EMBL/GenBank/DDBJ whole genome shotgun (WGS) entry which is preliminary data.</text>
</comment>
<dbReference type="RefSeq" id="WP_381432488.1">
    <property type="nucleotide sequence ID" value="NZ_JBHSNO010000005.1"/>
</dbReference>
<dbReference type="InterPro" id="IPR005754">
    <property type="entry name" value="Sortase"/>
</dbReference>
<dbReference type="InterPro" id="IPR023365">
    <property type="entry name" value="Sortase_dom-sf"/>
</dbReference>
<dbReference type="Pfam" id="PF04203">
    <property type="entry name" value="Sortase"/>
    <property type="match status" value="1"/>
</dbReference>
<keyword evidence="3" id="KW-1185">Reference proteome</keyword>
<evidence type="ECO:0000313" key="2">
    <source>
        <dbReference type="EMBL" id="MFC5588849.1"/>
    </source>
</evidence>
<protein>
    <submittedName>
        <fullName evidence="2">Class D sortase</fullName>
    </submittedName>
</protein>
<dbReference type="Gene3D" id="2.40.260.10">
    <property type="entry name" value="Sortase"/>
    <property type="match status" value="1"/>
</dbReference>
<keyword evidence="1" id="KW-0378">Hydrolase</keyword>
<sequence length="215" mass="24047">MRRIVGSIVLLMGVALVFYPQIEKKWVYDREQQLLIDSFEELGKTEYLQQLSTDAESRIHAKDVDRLKKSIVTNSTQDKKQEALEGARAILRIDRIELEMIVFDGAGAVNLSKGAGVIEPKKQFGIDNVGLAGHRALAKGKQFNRLDELAPNDVIEVTTRDGVFQYEITRKFVVPKTDVSVLNDTDTPLLTLVTCTPIGKSNPPDRLIVQAELKK</sequence>
<dbReference type="EMBL" id="JBHSNO010000005">
    <property type="protein sequence ID" value="MFC5588849.1"/>
    <property type="molecule type" value="Genomic_DNA"/>
</dbReference>
<organism evidence="2 3">
    <name type="scientific">Sporosarcina soli</name>
    <dbReference type="NCBI Taxonomy" id="334736"/>
    <lineage>
        <taxon>Bacteria</taxon>
        <taxon>Bacillati</taxon>
        <taxon>Bacillota</taxon>
        <taxon>Bacilli</taxon>
        <taxon>Bacillales</taxon>
        <taxon>Caryophanaceae</taxon>
        <taxon>Sporosarcina</taxon>
    </lineage>
</organism>
<proteinExistence type="predicted"/>
<accession>A0ABW0TIX2</accession>
<dbReference type="InterPro" id="IPR042000">
    <property type="entry name" value="Sortase_D_2"/>
</dbReference>